<evidence type="ECO:0000256" key="12">
    <source>
        <dbReference type="ARBA" id="ARBA00048612"/>
    </source>
</evidence>
<evidence type="ECO:0000256" key="13">
    <source>
        <dbReference type="RuleBase" id="RU362040"/>
    </source>
</evidence>
<comment type="caution">
    <text evidence="15">The sequence shown here is derived from an EMBL/GenBank/DDBJ whole genome shotgun (WGS) entry which is preliminary data.</text>
</comment>
<keyword evidence="10 13" id="KW-0653">Protein transport</keyword>
<comment type="similarity">
    <text evidence="3 13">Belongs to the VPS29 family.</text>
</comment>
<keyword evidence="5 13" id="KW-0813">Transport</keyword>
<dbReference type="GO" id="GO:0035243">
    <property type="term" value="F:protein-arginine omega-N symmetric methyltransferase activity"/>
    <property type="evidence" value="ECO:0007669"/>
    <property type="project" value="UniProtKB-EC"/>
</dbReference>
<dbReference type="InterPro" id="IPR028661">
    <property type="entry name" value="Vps29"/>
</dbReference>
<dbReference type="Proteomes" id="UP001176961">
    <property type="component" value="Unassembled WGS sequence"/>
</dbReference>
<comment type="catalytic activity">
    <reaction evidence="12">
        <text>L-arginyl-[protein] + 2 S-adenosyl-L-methionine = N(omega),N(omega)'-dimethyl-L-arginyl-[protein] + 2 S-adenosyl-L-homocysteine + 2 H(+)</text>
        <dbReference type="Rhea" id="RHEA:48108"/>
        <dbReference type="Rhea" id="RHEA-COMP:10532"/>
        <dbReference type="Rhea" id="RHEA-COMP:11992"/>
        <dbReference type="ChEBI" id="CHEBI:15378"/>
        <dbReference type="ChEBI" id="CHEBI:29965"/>
        <dbReference type="ChEBI" id="CHEBI:57856"/>
        <dbReference type="ChEBI" id="CHEBI:59789"/>
        <dbReference type="ChEBI" id="CHEBI:88221"/>
        <dbReference type="EC" id="2.1.1.320"/>
    </reaction>
</comment>
<dbReference type="InterPro" id="IPR029052">
    <property type="entry name" value="Metallo-depent_PP-like"/>
</dbReference>
<dbReference type="AlphaFoldDB" id="A0AA36GVC6"/>
<sequence>MNCSFRYALRCRRLPSCHIYRLYSKETEASENDVLKRFIVDKIRATGPISVGEYMKIATAPSVGYYARYSDKQKVFGKEGDFITAPELTQLFGELIGVWCYHELANTGHTEPWQLVECGPGTGQLMSDLLSVMENFQEKKLSVHLVETSDALIKKQEELLCDRPSSSVYLNNEGKEPYVKSNTTKSGFPIFWYKTIEDVPESFSVFVANEFLDALPVHQFSRDDNGKWHEVYVNIDKKGELCFMNSRGENLHTKGLMPTQIREDKERRYWECSPEAGTFINQIAERIVYNGGFGLIIDYGHDGSRNEFSFRAYRKHQLVDPLSEPGSIDLTADVDFGYLKSLIVDRTAVFGPNTQREFLAQLGAGLRLRRLLQSYSDREKQEYLIKSYNFLMGDMGERFLAMSIFPKTLSGILEKRGGPAGFAVAHLRLTLSFSQSIDTESFVIWKQRRHRAVWEKMLVLLIGDLHIPHREHNLSPKFRKLLVPNKMQHVLCTGNLCNRESVDYLRSLSSDVHVVRGDFDDESLKYPDTKVVTVGQFRLGLIHGHQIIPWGDEAMLEQLARQLDVDVLISGHSHECSVRESGGRFYVNPGSATGAFSVTHDGPIIASFALLDVQADCVVTYMYRLIDDQVKVDRAIFKKPHD</sequence>
<evidence type="ECO:0000256" key="10">
    <source>
        <dbReference type="ARBA" id="ARBA00022927"/>
    </source>
</evidence>
<gene>
    <name evidence="15" type="ORF">CYNAS_LOCUS10855</name>
</gene>
<dbReference type="GO" id="GO:0046872">
    <property type="term" value="F:metal ion binding"/>
    <property type="evidence" value="ECO:0007669"/>
    <property type="project" value="UniProtKB-KW"/>
</dbReference>
<dbReference type="PROSITE" id="PS01269">
    <property type="entry name" value="UPF0025"/>
    <property type="match status" value="1"/>
</dbReference>
<dbReference type="GO" id="GO:0042147">
    <property type="term" value="P:retrograde transport, endosome to Golgi"/>
    <property type="evidence" value="ECO:0007669"/>
    <property type="project" value="InterPro"/>
</dbReference>
<keyword evidence="6" id="KW-0489">Methyltransferase</keyword>
<evidence type="ECO:0000256" key="7">
    <source>
        <dbReference type="ARBA" id="ARBA00022679"/>
    </source>
</evidence>
<keyword evidence="8" id="KW-0479">Metal-binding</keyword>
<accession>A0AA36GVC6</accession>
<keyword evidence="9" id="KW-0378">Hydrolase</keyword>
<evidence type="ECO:0000256" key="6">
    <source>
        <dbReference type="ARBA" id="ARBA00022603"/>
    </source>
</evidence>
<dbReference type="GO" id="GO:0016787">
    <property type="term" value="F:hydrolase activity"/>
    <property type="evidence" value="ECO:0007669"/>
    <property type="project" value="UniProtKB-KW"/>
</dbReference>
<comment type="similarity">
    <text evidence="2">Belongs to the NDUFAF7 family.</text>
</comment>
<keyword evidence="11" id="KW-0496">Mitochondrion</keyword>
<dbReference type="EMBL" id="CATQJL010000223">
    <property type="protein sequence ID" value="CAJ0598872.1"/>
    <property type="molecule type" value="Genomic_DNA"/>
</dbReference>
<dbReference type="Gene3D" id="3.60.21.10">
    <property type="match status" value="1"/>
</dbReference>
<dbReference type="SUPFAM" id="SSF53335">
    <property type="entry name" value="S-adenosyl-L-methionine-dependent methyltransferases"/>
    <property type="match status" value="1"/>
</dbReference>
<dbReference type="InterPro" id="IPR000979">
    <property type="entry name" value="Phosphodiesterase_MJ0936/Vps29"/>
</dbReference>
<dbReference type="GO" id="GO:0005739">
    <property type="term" value="C:mitochondrion"/>
    <property type="evidence" value="ECO:0007669"/>
    <property type="project" value="UniProtKB-SubCell"/>
</dbReference>
<dbReference type="Pfam" id="PF02636">
    <property type="entry name" value="Methyltransf_28"/>
    <property type="match status" value="1"/>
</dbReference>
<dbReference type="InterPro" id="IPR024654">
    <property type="entry name" value="Calcineurin-like_PHP_lpxH"/>
</dbReference>
<evidence type="ECO:0000256" key="2">
    <source>
        <dbReference type="ARBA" id="ARBA00005891"/>
    </source>
</evidence>
<evidence type="ECO:0000256" key="8">
    <source>
        <dbReference type="ARBA" id="ARBA00022723"/>
    </source>
</evidence>
<evidence type="ECO:0000259" key="14">
    <source>
        <dbReference type="Pfam" id="PF12850"/>
    </source>
</evidence>
<evidence type="ECO:0000256" key="11">
    <source>
        <dbReference type="ARBA" id="ARBA00023128"/>
    </source>
</evidence>
<reference evidence="15" key="1">
    <citation type="submission" date="2023-07" db="EMBL/GenBank/DDBJ databases">
        <authorList>
            <consortium name="CYATHOMIX"/>
        </authorList>
    </citation>
    <scope>NUCLEOTIDE SEQUENCE</scope>
    <source>
        <strain evidence="15">N/A</strain>
    </source>
</reference>
<evidence type="ECO:0000313" key="15">
    <source>
        <dbReference type="EMBL" id="CAJ0598872.1"/>
    </source>
</evidence>
<evidence type="ECO:0000256" key="5">
    <source>
        <dbReference type="ARBA" id="ARBA00022448"/>
    </source>
</evidence>
<comment type="function">
    <text evidence="13">Component of the commander complex that is essential for endosomal recycling of transmembrane cargos; the commander complex is composed of the Csubcomplex and the retriever subcomplex. Component of the retriever complex, which is a heterotrimeric complex related to retromer cargo-selective complex (CSC) and essential for retromer-independent retrieval and recycling of numerous cargos. Component of the retromer cargo-selective complex (CSC). The CSC is believed to be the core functional component of retromer or respective retromer complex variants acting to prevent missorting of selected transmembrane cargo proteins into the lysosomal degradation pathway. In the endosomes, retriever complex drives the retrieval and recycling of NxxY-motif-containing cargo proteins by coupling to snx17, a cargo essential for the homeostatic maintenance of numerous cell surface proteins associated with processes that include cell migration, cell adhesion, nutrient supply and cell signaling. The recruitment of the retriever complex to the endosomal membrane involves Cand WASH complexes.</text>
</comment>
<keyword evidence="7" id="KW-0808">Transferase</keyword>
<dbReference type="GO" id="GO:0015031">
    <property type="term" value="P:protein transport"/>
    <property type="evidence" value="ECO:0007669"/>
    <property type="project" value="UniProtKB-KW"/>
</dbReference>
<dbReference type="SUPFAM" id="SSF56300">
    <property type="entry name" value="Metallo-dependent phosphatases"/>
    <property type="match status" value="1"/>
</dbReference>
<dbReference type="CDD" id="cd07394">
    <property type="entry name" value="MPP_Vps29"/>
    <property type="match status" value="1"/>
</dbReference>
<dbReference type="InterPro" id="IPR020935">
    <property type="entry name" value="PdiEstase_YfcE_CS"/>
</dbReference>
<dbReference type="Gene3D" id="3.40.50.12710">
    <property type="match status" value="1"/>
</dbReference>
<dbReference type="PANTHER" id="PTHR12049">
    <property type="entry name" value="PROTEIN ARGININE METHYLTRANSFERASE NDUFAF7, MITOCHONDRIAL"/>
    <property type="match status" value="1"/>
</dbReference>
<feature type="domain" description="Calcineurin-like phosphoesterase" evidence="14">
    <location>
        <begin position="457"/>
        <end position="615"/>
    </location>
</feature>
<name>A0AA36GVC6_CYLNA</name>
<dbReference type="GO" id="GO:0032259">
    <property type="term" value="P:methylation"/>
    <property type="evidence" value="ECO:0007669"/>
    <property type="project" value="UniProtKB-KW"/>
</dbReference>
<evidence type="ECO:0000256" key="1">
    <source>
        <dbReference type="ARBA" id="ARBA00004173"/>
    </source>
</evidence>
<dbReference type="InterPro" id="IPR029063">
    <property type="entry name" value="SAM-dependent_MTases_sf"/>
</dbReference>
<dbReference type="GO" id="GO:0032981">
    <property type="term" value="P:mitochondrial respiratory chain complex I assembly"/>
    <property type="evidence" value="ECO:0007669"/>
    <property type="project" value="TreeGrafter"/>
</dbReference>
<dbReference type="PANTHER" id="PTHR12049:SF7">
    <property type="entry name" value="PROTEIN ARGININE METHYLTRANSFERASE NDUFAF7, MITOCHONDRIAL"/>
    <property type="match status" value="1"/>
</dbReference>
<dbReference type="FunFam" id="3.60.21.10:FF:000015">
    <property type="entry name" value="Vacuolar protein sorting-associated protein 29"/>
    <property type="match status" value="1"/>
</dbReference>
<dbReference type="GO" id="GO:0031410">
    <property type="term" value="C:cytoplasmic vesicle"/>
    <property type="evidence" value="ECO:0007669"/>
    <property type="project" value="UniProtKB-ARBA"/>
</dbReference>
<dbReference type="Pfam" id="PF12850">
    <property type="entry name" value="Metallophos_2"/>
    <property type="match status" value="1"/>
</dbReference>
<dbReference type="InterPro" id="IPR038375">
    <property type="entry name" value="NDUFAF7_sf"/>
</dbReference>
<proteinExistence type="inferred from homology"/>
<comment type="subcellular location">
    <subcellularLocation>
        <location evidence="1">Mitochondrion</location>
    </subcellularLocation>
</comment>
<dbReference type="NCBIfam" id="TIGR00040">
    <property type="entry name" value="yfcE"/>
    <property type="match status" value="1"/>
</dbReference>
<dbReference type="GO" id="GO:0005829">
    <property type="term" value="C:cytosol"/>
    <property type="evidence" value="ECO:0007669"/>
    <property type="project" value="GOC"/>
</dbReference>
<dbReference type="InterPro" id="IPR003788">
    <property type="entry name" value="NDUFAF7"/>
</dbReference>
<keyword evidence="16" id="KW-1185">Reference proteome</keyword>
<evidence type="ECO:0000256" key="9">
    <source>
        <dbReference type="ARBA" id="ARBA00022801"/>
    </source>
</evidence>
<evidence type="ECO:0000256" key="3">
    <source>
        <dbReference type="ARBA" id="ARBA00005945"/>
    </source>
</evidence>
<protein>
    <recommendedName>
        <fullName evidence="4 13">Vacuolar protein sorting-associated protein 29</fullName>
    </recommendedName>
    <alternativeName>
        <fullName evidence="13">Vesicle protein sorting 29</fullName>
    </alternativeName>
</protein>
<evidence type="ECO:0000256" key="4">
    <source>
        <dbReference type="ARBA" id="ARBA00017767"/>
    </source>
</evidence>
<dbReference type="GO" id="GO:0030904">
    <property type="term" value="C:retromer complex"/>
    <property type="evidence" value="ECO:0007669"/>
    <property type="project" value="InterPro"/>
</dbReference>
<organism evidence="15 16">
    <name type="scientific">Cylicocyclus nassatus</name>
    <name type="common">Nematode worm</name>
    <dbReference type="NCBI Taxonomy" id="53992"/>
    <lineage>
        <taxon>Eukaryota</taxon>
        <taxon>Metazoa</taxon>
        <taxon>Ecdysozoa</taxon>
        <taxon>Nematoda</taxon>
        <taxon>Chromadorea</taxon>
        <taxon>Rhabditida</taxon>
        <taxon>Rhabditina</taxon>
        <taxon>Rhabditomorpha</taxon>
        <taxon>Strongyloidea</taxon>
        <taxon>Strongylidae</taxon>
        <taxon>Cylicocyclus</taxon>
    </lineage>
</organism>
<evidence type="ECO:0000313" key="16">
    <source>
        <dbReference type="Proteomes" id="UP001176961"/>
    </source>
</evidence>